<feature type="non-terminal residue" evidence="10">
    <location>
        <position position="334"/>
    </location>
</feature>
<dbReference type="InterPro" id="IPR029056">
    <property type="entry name" value="Ribokinase-like"/>
</dbReference>
<evidence type="ECO:0000313" key="10">
    <source>
        <dbReference type="EMBL" id="EFI97760.1"/>
    </source>
</evidence>
<dbReference type="OMA" id="DIVLIQQ"/>
<keyword evidence="1" id="KW-0808">Transferase</keyword>
<dbReference type="InterPro" id="IPR011877">
    <property type="entry name" value="Ribokinase"/>
</dbReference>
<dbReference type="PRINTS" id="PR00990">
    <property type="entry name" value="RIBOKINASE"/>
</dbReference>
<accession>D8Q0K3</accession>
<sequence>MPLCAIRGSVNCDEYFNVKSIGRPGETISSFGYTKGIGGKGANQALAVARAGGATKNDVHFVGAVGSDGKWIREQLSAWGINVDHLANTGDAPPTGRALIQVAEDGENSILLFPGANFDESYEDKTPSASYLPAGTTHLLLQNEITLRSTLTALAAAKASPITPVVTVFNPSPMPLPDQLKSFPWHQIDWLLINQGEGQELYSILHGKKETGSVEALLKDLTDLPTLSKTNIICTLGGDGLAACVLEAGKRRIIRLPAAKITEIRDTTGAGDTFTGYFVRGLMELEEAKVAAEGDALEKALTRAIQAAGMCVEKKGTVASIPLRDDVEKRLAVA</sequence>
<dbReference type="InterPro" id="IPR011611">
    <property type="entry name" value="PfkB_dom"/>
</dbReference>
<dbReference type="InterPro" id="IPR002139">
    <property type="entry name" value="Ribo/fructo_kinase"/>
</dbReference>
<dbReference type="KEGG" id="scm:SCHCO_02572150"/>
<dbReference type="VEuPathDB" id="FungiDB:SCHCODRAFT_02572150"/>
<keyword evidence="4" id="KW-0418">Kinase</keyword>
<evidence type="ECO:0000256" key="4">
    <source>
        <dbReference type="ARBA" id="ARBA00022777"/>
    </source>
</evidence>
<dbReference type="eggNOG" id="KOG2855">
    <property type="taxonomic scope" value="Eukaryota"/>
</dbReference>
<keyword evidence="7" id="KW-0630">Potassium</keyword>
<dbReference type="FunCoup" id="D8Q0K3">
    <property type="interactions" value="95"/>
</dbReference>
<dbReference type="GO" id="GO:0005524">
    <property type="term" value="F:ATP binding"/>
    <property type="evidence" value="ECO:0007669"/>
    <property type="project" value="UniProtKB-KW"/>
</dbReference>
<keyword evidence="3" id="KW-0547">Nucleotide-binding</keyword>
<dbReference type="OrthoDB" id="415590at2759"/>
<evidence type="ECO:0000256" key="3">
    <source>
        <dbReference type="ARBA" id="ARBA00022741"/>
    </source>
</evidence>
<keyword evidence="8" id="KW-0119">Carbohydrate metabolism</keyword>
<evidence type="ECO:0000313" key="11">
    <source>
        <dbReference type="Proteomes" id="UP000007431"/>
    </source>
</evidence>
<dbReference type="EMBL" id="GL377305">
    <property type="protein sequence ID" value="EFI97760.1"/>
    <property type="molecule type" value="Genomic_DNA"/>
</dbReference>
<dbReference type="InParanoid" id="D8Q0K3"/>
<keyword evidence="11" id="KW-1185">Reference proteome</keyword>
<name>D8Q0K3_SCHCM</name>
<dbReference type="Pfam" id="PF00294">
    <property type="entry name" value="PfkB"/>
    <property type="match status" value="1"/>
</dbReference>
<reference evidence="10 11" key="1">
    <citation type="journal article" date="2010" name="Nat. Biotechnol.">
        <title>Genome sequence of the model mushroom Schizophyllum commune.</title>
        <authorList>
            <person name="Ohm R.A."/>
            <person name="de Jong J.F."/>
            <person name="Lugones L.G."/>
            <person name="Aerts A."/>
            <person name="Kothe E."/>
            <person name="Stajich J.E."/>
            <person name="de Vries R.P."/>
            <person name="Record E."/>
            <person name="Levasseur A."/>
            <person name="Baker S.E."/>
            <person name="Bartholomew K.A."/>
            <person name="Coutinho P.M."/>
            <person name="Erdmann S."/>
            <person name="Fowler T.J."/>
            <person name="Gathman A.C."/>
            <person name="Lombard V."/>
            <person name="Henrissat B."/>
            <person name="Knabe N."/>
            <person name="Kuees U."/>
            <person name="Lilly W.W."/>
            <person name="Lindquist E."/>
            <person name="Lucas S."/>
            <person name="Magnuson J.K."/>
            <person name="Piumi F."/>
            <person name="Raudaskoski M."/>
            <person name="Salamov A."/>
            <person name="Schmutz J."/>
            <person name="Schwarze F.W.M.R."/>
            <person name="vanKuyk P.A."/>
            <person name="Horton J.S."/>
            <person name="Grigoriev I.V."/>
            <person name="Woesten H.A.B."/>
        </authorList>
    </citation>
    <scope>NUCLEOTIDE SEQUENCE [LARGE SCALE GENOMIC DNA]</scope>
    <source>
        <strain evidence="11">H4-8 / FGSC 9210</strain>
    </source>
</reference>
<dbReference type="GO" id="GO:0046872">
    <property type="term" value="F:metal ion binding"/>
    <property type="evidence" value="ECO:0007669"/>
    <property type="project" value="UniProtKB-KW"/>
</dbReference>
<evidence type="ECO:0000256" key="6">
    <source>
        <dbReference type="ARBA" id="ARBA00022842"/>
    </source>
</evidence>
<dbReference type="RefSeq" id="XP_003032663.1">
    <property type="nucleotide sequence ID" value="XM_003032617.1"/>
</dbReference>
<dbReference type="PANTHER" id="PTHR10584:SF166">
    <property type="entry name" value="RIBOKINASE"/>
    <property type="match status" value="1"/>
</dbReference>
<evidence type="ECO:0000256" key="8">
    <source>
        <dbReference type="ARBA" id="ARBA00023277"/>
    </source>
</evidence>
<dbReference type="STRING" id="578458.D8Q0K3"/>
<dbReference type="GeneID" id="9595535"/>
<dbReference type="HAMAP" id="MF_01987">
    <property type="entry name" value="Ribokinase"/>
    <property type="match status" value="1"/>
</dbReference>
<dbReference type="Gene3D" id="3.40.1190.20">
    <property type="match status" value="1"/>
</dbReference>
<dbReference type="PANTHER" id="PTHR10584">
    <property type="entry name" value="SUGAR KINASE"/>
    <property type="match status" value="1"/>
</dbReference>
<dbReference type="SUPFAM" id="SSF53613">
    <property type="entry name" value="Ribokinase-like"/>
    <property type="match status" value="1"/>
</dbReference>
<keyword evidence="6" id="KW-0460">Magnesium</keyword>
<dbReference type="AlphaFoldDB" id="D8Q0K3"/>
<dbReference type="CDD" id="cd01174">
    <property type="entry name" value="ribokinase"/>
    <property type="match status" value="1"/>
</dbReference>
<evidence type="ECO:0000259" key="9">
    <source>
        <dbReference type="Pfam" id="PF00294"/>
    </source>
</evidence>
<evidence type="ECO:0000256" key="2">
    <source>
        <dbReference type="ARBA" id="ARBA00022723"/>
    </source>
</evidence>
<evidence type="ECO:0000256" key="7">
    <source>
        <dbReference type="ARBA" id="ARBA00022958"/>
    </source>
</evidence>
<evidence type="ECO:0000256" key="1">
    <source>
        <dbReference type="ARBA" id="ARBA00022679"/>
    </source>
</evidence>
<dbReference type="HOGENOM" id="CLU_027634_2_1_1"/>
<keyword evidence="2" id="KW-0479">Metal-binding</keyword>
<protein>
    <recommendedName>
        <fullName evidence="9">Carbohydrate kinase PfkB domain-containing protein</fullName>
    </recommendedName>
</protein>
<dbReference type="GO" id="GO:0006014">
    <property type="term" value="P:D-ribose metabolic process"/>
    <property type="evidence" value="ECO:0007669"/>
    <property type="project" value="InterPro"/>
</dbReference>
<proteinExistence type="inferred from homology"/>
<evidence type="ECO:0000256" key="5">
    <source>
        <dbReference type="ARBA" id="ARBA00022840"/>
    </source>
</evidence>
<gene>
    <name evidence="10" type="ORF">SCHCODRAFT_107945</name>
</gene>
<dbReference type="Proteomes" id="UP000007431">
    <property type="component" value="Unassembled WGS sequence"/>
</dbReference>
<dbReference type="GO" id="GO:0004747">
    <property type="term" value="F:ribokinase activity"/>
    <property type="evidence" value="ECO:0007669"/>
    <property type="project" value="InterPro"/>
</dbReference>
<keyword evidence="5" id="KW-0067">ATP-binding</keyword>
<feature type="domain" description="Carbohydrate kinase PfkB" evidence="9">
    <location>
        <begin position="3"/>
        <end position="322"/>
    </location>
</feature>
<organism evidence="11">
    <name type="scientific">Schizophyllum commune (strain H4-8 / FGSC 9210)</name>
    <name type="common">Split gill fungus</name>
    <dbReference type="NCBI Taxonomy" id="578458"/>
    <lineage>
        <taxon>Eukaryota</taxon>
        <taxon>Fungi</taxon>
        <taxon>Dikarya</taxon>
        <taxon>Basidiomycota</taxon>
        <taxon>Agaricomycotina</taxon>
        <taxon>Agaricomycetes</taxon>
        <taxon>Agaricomycetidae</taxon>
        <taxon>Agaricales</taxon>
        <taxon>Schizophyllaceae</taxon>
        <taxon>Schizophyllum</taxon>
    </lineage>
</organism>